<keyword evidence="3" id="KW-0812">Transmembrane</keyword>
<reference evidence="4" key="2">
    <citation type="journal article" date="2023" name="Science">
        <title>Genomic signatures of disease resistance in endangered staghorn corals.</title>
        <authorList>
            <person name="Vollmer S.V."/>
            <person name="Selwyn J.D."/>
            <person name="Despard B.A."/>
            <person name="Roesel C.L."/>
        </authorList>
    </citation>
    <scope>NUCLEOTIDE SEQUENCE</scope>
    <source>
        <strain evidence="4">K2</strain>
    </source>
</reference>
<feature type="region of interest" description="Disordered" evidence="2">
    <location>
        <begin position="154"/>
        <end position="174"/>
    </location>
</feature>
<keyword evidence="5" id="KW-1185">Reference proteome</keyword>
<feature type="transmembrane region" description="Helical" evidence="3">
    <location>
        <begin position="12"/>
        <end position="30"/>
    </location>
</feature>
<organism evidence="4 5">
    <name type="scientific">Acropora cervicornis</name>
    <name type="common">Staghorn coral</name>
    <dbReference type="NCBI Taxonomy" id="6130"/>
    <lineage>
        <taxon>Eukaryota</taxon>
        <taxon>Metazoa</taxon>
        <taxon>Cnidaria</taxon>
        <taxon>Anthozoa</taxon>
        <taxon>Hexacorallia</taxon>
        <taxon>Scleractinia</taxon>
        <taxon>Astrocoeniina</taxon>
        <taxon>Acroporidae</taxon>
        <taxon>Acropora</taxon>
    </lineage>
</organism>
<sequence length="174" mass="20224">MKQASPGENPFSYLWIANCVLYSVLVAFLLNKGWKKQRSGTPAGGASKQQEWKRVYEKRVVEARKKISIAQAELERIKENRKITKKGKRNRAVLEKECKGLSATKLVSFMEKQKAILRKLKRGFSRSQKNEEARILNQQFQADTSKVYANMRELLNKDKEDERPRYTTSDQNIQ</sequence>
<dbReference type="EMBL" id="JARQWQ010000028">
    <property type="protein sequence ID" value="KAK2562572.1"/>
    <property type="molecule type" value="Genomic_DNA"/>
</dbReference>
<feature type="coiled-coil region" evidence="1">
    <location>
        <begin position="53"/>
        <end position="80"/>
    </location>
</feature>
<evidence type="ECO:0000256" key="3">
    <source>
        <dbReference type="SAM" id="Phobius"/>
    </source>
</evidence>
<evidence type="ECO:0000256" key="1">
    <source>
        <dbReference type="SAM" id="Coils"/>
    </source>
</evidence>
<dbReference type="Proteomes" id="UP001249851">
    <property type="component" value="Unassembled WGS sequence"/>
</dbReference>
<evidence type="ECO:0000313" key="4">
    <source>
        <dbReference type="EMBL" id="KAK2562572.1"/>
    </source>
</evidence>
<accession>A0AAD9QJW9</accession>
<gene>
    <name evidence="4" type="ORF">P5673_014254</name>
</gene>
<dbReference type="AlphaFoldDB" id="A0AAD9QJW9"/>
<name>A0AAD9QJW9_ACRCE</name>
<evidence type="ECO:0000313" key="5">
    <source>
        <dbReference type="Proteomes" id="UP001249851"/>
    </source>
</evidence>
<proteinExistence type="predicted"/>
<keyword evidence="3" id="KW-1133">Transmembrane helix</keyword>
<keyword evidence="1" id="KW-0175">Coiled coil</keyword>
<protein>
    <submittedName>
        <fullName evidence="4">Uncharacterized protein</fullName>
    </submittedName>
</protein>
<comment type="caution">
    <text evidence="4">The sequence shown here is derived from an EMBL/GenBank/DDBJ whole genome shotgun (WGS) entry which is preliminary data.</text>
</comment>
<keyword evidence="3" id="KW-0472">Membrane</keyword>
<feature type="compositionally biased region" description="Basic and acidic residues" evidence="2">
    <location>
        <begin position="154"/>
        <end position="165"/>
    </location>
</feature>
<reference evidence="4" key="1">
    <citation type="journal article" date="2023" name="G3 (Bethesda)">
        <title>Whole genome assembly and annotation of the endangered Caribbean coral Acropora cervicornis.</title>
        <authorList>
            <person name="Selwyn J.D."/>
            <person name="Vollmer S.V."/>
        </authorList>
    </citation>
    <scope>NUCLEOTIDE SEQUENCE</scope>
    <source>
        <strain evidence="4">K2</strain>
    </source>
</reference>
<evidence type="ECO:0000256" key="2">
    <source>
        <dbReference type="SAM" id="MobiDB-lite"/>
    </source>
</evidence>